<dbReference type="Proteomes" id="UP000314294">
    <property type="component" value="Unassembled WGS sequence"/>
</dbReference>
<evidence type="ECO:0000313" key="1">
    <source>
        <dbReference type="EMBL" id="TNN73408.1"/>
    </source>
</evidence>
<evidence type="ECO:0000313" key="2">
    <source>
        <dbReference type="Proteomes" id="UP000314294"/>
    </source>
</evidence>
<accession>A0A4Z2I645</accession>
<gene>
    <name evidence="1" type="ORF">EYF80_016362</name>
</gene>
<sequence length="116" mass="12593">MEQPTGMGCGSGPKRLVGCQVQCDTLLWACSVIGLSGTSLGSIIQLRRQRVAPGLWRGLHIPSTPRGKRVDDHELFFSCTCPSSAPISGIPPPEHVEHFTSLLLRDVLSEWALMVL</sequence>
<proteinExistence type="predicted"/>
<comment type="caution">
    <text evidence="1">The sequence shown here is derived from an EMBL/GenBank/DDBJ whole genome shotgun (WGS) entry which is preliminary data.</text>
</comment>
<organism evidence="1 2">
    <name type="scientific">Liparis tanakae</name>
    <name type="common">Tanaka's snailfish</name>
    <dbReference type="NCBI Taxonomy" id="230148"/>
    <lineage>
        <taxon>Eukaryota</taxon>
        <taxon>Metazoa</taxon>
        <taxon>Chordata</taxon>
        <taxon>Craniata</taxon>
        <taxon>Vertebrata</taxon>
        <taxon>Euteleostomi</taxon>
        <taxon>Actinopterygii</taxon>
        <taxon>Neopterygii</taxon>
        <taxon>Teleostei</taxon>
        <taxon>Neoteleostei</taxon>
        <taxon>Acanthomorphata</taxon>
        <taxon>Eupercaria</taxon>
        <taxon>Perciformes</taxon>
        <taxon>Cottioidei</taxon>
        <taxon>Cottales</taxon>
        <taxon>Liparidae</taxon>
        <taxon>Liparis</taxon>
    </lineage>
</organism>
<reference evidence="1 2" key="1">
    <citation type="submission" date="2019-03" db="EMBL/GenBank/DDBJ databases">
        <title>First draft genome of Liparis tanakae, snailfish: a comprehensive survey of snailfish specific genes.</title>
        <authorList>
            <person name="Kim W."/>
            <person name="Song I."/>
            <person name="Jeong J.-H."/>
            <person name="Kim D."/>
            <person name="Kim S."/>
            <person name="Ryu S."/>
            <person name="Song J.Y."/>
            <person name="Lee S.K."/>
        </authorList>
    </citation>
    <scope>NUCLEOTIDE SEQUENCE [LARGE SCALE GENOMIC DNA]</scope>
    <source>
        <tissue evidence="1">Muscle</tissue>
    </source>
</reference>
<keyword evidence="2" id="KW-1185">Reference proteome</keyword>
<protein>
    <submittedName>
        <fullName evidence="1">Uncharacterized protein</fullName>
    </submittedName>
</protein>
<dbReference type="AlphaFoldDB" id="A0A4Z2I645"/>
<name>A0A4Z2I645_9TELE</name>
<dbReference type="EMBL" id="SRLO01000125">
    <property type="protein sequence ID" value="TNN73408.1"/>
    <property type="molecule type" value="Genomic_DNA"/>
</dbReference>